<evidence type="ECO:0000256" key="9">
    <source>
        <dbReference type="ARBA" id="ARBA00023157"/>
    </source>
</evidence>
<feature type="domain" description="CHCH" evidence="10">
    <location>
        <begin position="72"/>
        <end position="104"/>
    </location>
</feature>
<evidence type="ECO:0000313" key="11">
    <source>
        <dbReference type="EMBL" id="KAK2995546.1"/>
    </source>
</evidence>
<evidence type="ECO:0000313" key="12">
    <source>
        <dbReference type="Proteomes" id="UP001187471"/>
    </source>
</evidence>
<keyword evidence="6" id="KW-0677">Repeat</keyword>
<evidence type="ECO:0000256" key="3">
    <source>
        <dbReference type="ARBA" id="ARBA00010705"/>
    </source>
</evidence>
<dbReference type="PROSITE" id="PS51808">
    <property type="entry name" value="CHCH"/>
    <property type="match status" value="2"/>
</dbReference>
<dbReference type="EMBL" id="JAVXUO010000087">
    <property type="protein sequence ID" value="KAK2995546.1"/>
    <property type="molecule type" value="Genomic_DNA"/>
</dbReference>
<keyword evidence="7" id="KW-0249">Electron transport</keyword>
<dbReference type="AlphaFoldDB" id="A0AA88SAG2"/>
<name>A0AA88SAG2_9ASTE</name>
<evidence type="ECO:0000256" key="2">
    <source>
        <dbReference type="ARBA" id="ARBA00004173"/>
    </source>
</evidence>
<dbReference type="Proteomes" id="UP001187471">
    <property type="component" value="Unassembled WGS sequence"/>
</dbReference>
<gene>
    <name evidence="11" type="ORF">RJ640_014943</name>
</gene>
<evidence type="ECO:0000256" key="8">
    <source>
        <dbReference type="ARBA" id="ARBA00023128"/>
    </source>
</evidence>
<evidence type="ECO:0000256" key="5">
    <source>
        <dbReference type="ARBA" id="ARBA00022660"/>
    </source>
</evidence>
<evidence type="ECO:0000259" key="10">
    <source>
        <dbReference type="Pfam" id="PF06747"/>
    </source>
</evidence>
<comment type="caution">
    <text evidence="11">The sequence shown here is derived from an EMBL/GenBank/DDBJ whole genome shotgun (WGS) entry which is preliminary data.</text>
</comment>
<sequence length="106" mass="11881">MASPTVNAVGEPVPTSAVLMSASKHIASRCRSENIAFLKCKKDDLNPEKCLDKGRQVTGCVLSLLKELHQNCTKEMDAYASCMYYNTDEFELCRKEQKEFEKACPL</sequence>
<keyword evidence="9" id="KW-1015">Disulfide bond</keyword>
<evidence type="ECO:0000256" key="7">
    <source>
        <dbReference type="ARBA" id="ARBA00022982"/>
    </source>
</evidence>
<dbReference type="GO" id="GO:0006120">
    <property type="term" value="P:mitochondrial electron transport, NADH to ubiquinone"/>
    <property type="evidence" value="ECO:0007669"/>
    <property type="project" value="InterPro"/>
</dbReference>
<proteinExistence type="inferred from homology"/>
<keyword evidence="8" id="KW-0496">Mitochondrion</keyword>
<comment type="subcellular location">
    <subcellularLocation>
        <location evidence="2">Mitochondrion</location>
    </subcellularLocation>
</comment>
<evidence type="ECO:0000256" key="6">
    <source>
        <dbReference type="ARBA" id="ARBA00022737"/>
    </source>
</evidence>
<dbReference type="PANTHER" id="PTHR13344">
    <property type="entry name" value="NADH-UBIQUINONE OXIDOREDUCTASE"/>
    <property type="match status" value="1"/>
</dbReference>
<evidence type="ECO:0000256" key="1">
    <source>
        <dbReference type="ARBA" id="ARBA00003195"/>
    </source>
</evidence>
<comment type="similarity">
    <text evidence="3">Belongs to the complex I NDUFA8 subunit family.</text>
</comment>
<keyword evidence="5" id="KW-0679">Respiratory chain</keyword>
<dbReference type="InterPro" id="IPR010625">
    <property type="entry name" value="CHCH"/>
</dbReference>
<comment type="function">
    <text evidence="1">Accessory subunit of the mitochondrial membrane respiratory chain NADH dehydrogenase (Complex I), that is believed not to be involved in catalysis. Complex I functions in the transfer of electrons from NADH to the respiratory chain. The immediate electron acceptor for the enzyme is believed to be ubiquinone.</text>
</comment>
<dbReference type="GO" id="GO:0005739">
    <property type="term" value="C:mitochondrion"/>
    <property type="evidence" value="ECO:0007669"/>
    <property type="project" value="UniProtKB-SubCell"/>
</dbReference>
<dbReference type="Pfam" id="PF06747">
    <property type="entry name" value="CHCH"/>
    <property type="match status" value="1"/>
</dbReference>
<organism evidence="11 12">
    <name type="scientific">Escallonia rubra</name>
    <dbReference type="NCBI Taxonomy" id="112253"/>
    <lineage>
        <taxon>Eukaryota</taxon>
        <taxon>Viridiplantae</taxon>
        <taxon>Streptophyta</taxon>
        <taxon>Embryophyta</taxon>
        <taxon>Tracheophyta</taxon>
        <taxon>Spermatophyta</taxon>
        <taxon>Magnoliopsida</taxon>
        <taxon>eudicotyledons</taxon>
        <taxon>Gunneridae</taxon>
        <taxon>Pentapetalae</taxon>
        <taxon>asterids</taxon>
        <taxon>campanulids</taxon>
        <taxon>Escalloniales</taxon>
        <taxon>Escalloniaceae</taxon>
        <taxon>Escallonia</taxon>
    </lineage>
</organism>
<accession>A0AA88SAG2</accession>
<dbReference type="InterPro" id="IPR016680">
    <property type="entry name" value="NDUFA8"/>
</dbReference>
<keyword evidence="12" id="KW-1185">Reference proteome</keyword>
<evidence type="ECO:0000256" key="4">
    <source>
        <dbReference type="ARBA" id="ARBA00022448"/>
    </source>
</evidence>
<protein>
    <recommendedName>
        <fullName evidence="10">CHCH domain-containing protein</fullName>
    </recommendedName>
</protein>
<dbReference type="PANTHER" id="PTHR13344:SF0">
    <property type="entry name" value="NADH DEHYDROGENASE [UBIQUINONE] 1 ALPHA SUBCOMPLEX SUBUNIT 8"/>
    <property type="match status" value="1"/>
</dbReference>
<keyword evidence="4" id="KW-0813">Transport</keyword>
<reference evidence="11" key="1">
    <citation type="submission" date="2022-12" db="EMBL/GenBank/DDBJ databases">
        <title>Draft genome assemblies for two species of Escallonia (Escalloniales).</title>
        <authorList>
            <person name="Chanderbali A."/>
            <person name="Dervinis C."/>
            <person name="Anghel I."/>
            <person name="Soltis D."/>
            <person name="Soltis P."/>
            <person name="Zapata F."/>
        </authorList>
    </citation>
    <scope>NUCLEOTIDE SEQUENCE</scope>
    <source>
        <strain evidence="11">UCBG92.1500</strain>
        <tissue evidence="11">Leaf</tissue>
    </source>
</reference>